<dbReference type="EMBL" id="JANJYJ010000002">
    <property type="protein sequence ID" value="KAK3225759.1"/>
    <property type="molecule type" value="Genomic_DNA"/>
</dbReference>
<gene>
    <name evidence="2" type="ORF">Dsin_005621</name>
</gene>
<dbReference type="Proteomes" id="UP001281410">
    <property type="component" value="Unassembled WGS sequence"/>
</dbReference>
<feature type="region of interest" description="Disordered" evidence="1">
    <location>
        <begin position="62"/>
        <end position="82"/>
    </location>
</feature>
<keyword evidence="3" id="KW-1185">Reference proteome</keyword>
<proteinExistence type="predicted"/>
<evidence type="ECO:0000313" key="2">
    <source>
        <dbReference type="EMBL" id="KAK3225759.1"/>
    </source>
</evidence>
<feature type="compositionally biased region" description="Polar residues" evidence="1">
    <location>
        <begin position="69"/>
        <end position="82"/>
    </location>
</feature>
<evidence type="ECO:0000256" key="1">
    <source>
        <dbReference type="SAM" id="MobiDB-lite"/>
    </source>
</evidence>
<evidence type="ECO:0000313" key="3">
    <source>
        <dbReference type="Proteomes" id="UP001281410"/>
    </source>
</evidence>
<dbReference type="AlphaFoldDB" id="A0AAE0EF36"/>
<organism evidence="2 3">
    <name type="scientific">Dipteronia sinensis</name>
    <dbReference type="NCBI Taxonomy" id="43782"/>
    <lineage>
        <taxon>Eukaryota</taxon>
        <taxon>Viridiplantae</taxon>
        <taxon>Streptophyta</taxon>
        <taxon>Embryophyta</taxon>
        <taxon>Tracheophyta</taxon>
        <taxon>Spermatophyta</taxon>
        <taxon>Magnoliopsida</taxon>
        <taxon>eudicotyledons</taxon>
        <taxon>Gunneridae</taxon>
        <taxon>Pentapetalae</taxon>
        <taxon>rosids</taxon>
        <taxon>malvids</taxon>
        <taxon>Sapindales</taxon>
        <taxon>Sapindaceae</taxon>
        <taxon>Hippocastanoideae</taxon>
        <taxon>Acereae</taxon>
        <taxon>Dipteronia</taxon>
    </lineage>
</organism>
<accession>A0AAE0EF36</accession>
<comment type="caution">
    <text evidence="2">The sequence shown here is derived from an EMBL/GenBank/DDBJ whole genome shotgun (WGS) entry which is preliminary data.</text>
</comment>
<reference evidence="2" key="1">
    <citation type="journal article" date="2023" name="Plant J.">
        <title>Genome sequences and population genomics provide insights into the demographic history, inbreeding, and mutation load of two 'living fossil' tree species of Dipteronia.</title>
        <authorList>
            <person name="Feng Y."/>
            <person name="Comes H.P."/>
            <person name="Chen J."/>
            <person name="Zhu S."/>
            <person name="Lu R."/>
            <person name="Zhang X."/>
            <person name="Li P."/>
            <person name="Qiu J."/>
            <person name="Olsen K.M."/>
            <person name="Qiu Y."/>
        </authorList>
    </citation>
    <scope>NUCLEOTIDE SEQUENCE</scope>
    <source>
        <strain evidence="2">NBL</strain>
    </source>
</reference>
<name>A0AAE0EF36_9ROSI</name>
<sequence length="82" mass="8920">MASDGFLAFKCKFAQALEIVASIPLDQSQYEWVQIGYLLQELSESGYATEVNQLIQKWEIQSAEAPPETGSSTETGSADSSV</sequence>
<protein>
    <submittedName>
        <fullName evidence="2">Uncharacterized protein</fullName>
    </submittedName>
</protein>